<feature type="compositionally biased region" description="Polar residues" evidence="1">
    <location>
        <begin position="316"/>
        <end position="330"/>
    </location>
</feature>
<dbReference type="AlphaFoldDB" id="A0AAV5AGJ7"/>
<accession>A0AAV5AGJ7</accession>
<name>A0AAV5AGJ7_9AGAM</name>
<comment type="caution">
    <text evidence="3">The sequence shown here is derived from an EMBL/GenBank/DDBJ whole genome shotgun (WGS) entry which is preliminary data.</text>
</comment>
<dbReference type="SMART" id="SM00271">
    <property type="entry name" value="DnaJ"/>
    <property type="match status" value="1"/>
</dbReference>
<dbReference type="CDD" id="cd06257">
    <property type="entry name" value="DnaJ"/>
    <property type="match status" value="1"/>
</dbReference>
<dbReference type="InterPro" id="IPR001623">
    <property type="entry name" value="DnaJ_domain"/>
</dbReference>
<dbReference type="EMBL" id="BPWL01000006">
    <property type="protein sequence ID" value="GJJ11065.1"/>
    <property type="molecule type" value="Genomic_DNA"/>
</dbReference>
<sequence>MPSKTFYDVLGINADSQPEDIRKAYKKRALQTHPDRLPQGATTEDKKHAEERFRKVNNAYEILSDPKKRRLYDLYGVWPPPEELPETRRSETKDKHYDNRSRAGPEHRSTYPFDSLFFQHHPSFHSQSFHFRDPFELFNSFFPEFSRDPFFSEFERDPFGFSSFPSPFNRPNLFDSMFHSMRRPSRMESFTSRPAIDMFRDFPTDSNTQVYSMSNSLHGFGARRPDGQYKWISESTSTRTINGMTETIQKKIDKQGNEHIRKIYPDGREKYTVNGVEQPTKGYIPNAPPVGQLPSSGEDIGYVPPKPLEDNDPCSYENNSNFGPNSNPQAETAPADTGEVAIRFGPIGPKYDSNS</sequence>
<evidence type="ECO:0000313" key="4">
    <source>
        <dbReference type="Proteomes" id="UP001050691"/>
    </source>
</evidence>
<dbReference type="Pfam" id="PF00226">
    <property type="entry name" value="DnaJ"/>
    <property type="match status" value="1"/>
</dbReference>
<feature type="region of interest" description="Disordered" evidence="1">
    <location>
        <begin position="29"/>
        <end position="49"/>
    </location>
</feature>
<feature type="region of interest" description="Disordered" evidence="1">
    <location>
        <begin position="279"/>
        <end position="355"/>
    </location>
</feature>
<keyword evidence="4" id="KW-1185">Reference proteome</keyword>
<dbReference type="GO" id="GO:0051082">
    <property type="term" value="F:unfolded protein binding"/>
    <property type="evidence" value="ECO:0007669"/>
    <property type="project" value="TreeGrafter"/>
</dbReference>
<dbReference type="GO" id="GO:0005737">
    <property type="term" value="C:cytoplasm"/>
    <property type="evidence" value="ECO:0007669"/>
    <property type="project" value="TreeGrafter"/>
</dbReference>
<organism evidence="3 4">
    <name type="scientific">Clathrus columnatus</name>
    <dbReference type="NCBI Taxonomy" id="1419009"/>
    <lineage>
        <taxon>Eukaryota</taxon>
        <taxon>Fungi</taxon>
        <taxon>Dikarya</taxon>
        <taxon>Basidiomycota</taxon>
        <taxon>Agaricomycotina</taxon>
        <taxon>Agaricomycetes</taxon>
        <taxon>Phallomycetidae</taxon>
        <taxon>Phallales</taxon>
        <taxon>Clathraceae</taxon>
        <taxon>Clathrus</taxon>
    </lineage>
</organism>
<gene>
    <name evidence="3" type="ORF">Clacol_005296</name>
</gene>
<feature type="domain" description="J" evidence="2">
    <location>
        <begin position="5"/>
        <end position="76"/>
    </location>
</feature>
<dbReference type="SUPFAM" id="SSF46565">
    <property type="entry name" value="Chaperone J-domain"/>
    <property type="match status" value="1"/>
</dbReference>
<dbReference type="PRINTS" id="PR00625">
    <property type="entry name" value="JDOMAIN"/>
</dbReference>
<evidence type="ECO:0000256" key="1">
    <source>
        <dbReference type="SAM" id="MobiDB-lite"/>
    </source>
</evidence>
<dbReference type="GO" id="GO:0044183">
    <property type="term" value="F:protein folding chaperone"/>
    <property type="evidence" value="ECO:0007669"/>
    <property type="project" value="TreeGrafter"/>
</dbReference>
<reference evidence="3" key="1">
    <citation type="submission" date="2021-10" db="EMBL/GenBank/DDBJ databases">
        <title>De novo Genome Assembly of Clathrus columnatus (Basidiomycota, Fungi) Using Illumina and Nanopore Sequence Data.</title>
        <authorList>
            <person name="Ogiso-Tanaka E."/>
            <person name="Itagaki H."/>
            <person name="Hosoya T."/>
            <person name="Hosaka K."/>
        </authorList>
    </citation>
    <scope>NUCLEOTIDE SEQUENCE</scope>
    <source>
        <strain evidence="3">MO-923</strain>
    </source>
</reference>
<dbReference type="PANTHER" id="PTHR43948">
    <property type="entry name" value="DNAJ HOMOLOG SUBFAMILY B"/>
    <property type="match status" value="1"/>
</dbReference>
<dbReference type="PROSITE" id="PS00636">
    <property type="entry name" value="DNAJ_1"/>
    <property type="match status" value="1"/>
</dbReference>
<dbReference type="InterPro" id="IPR018253">
    <property type="entry name" value="DnaJ_domain_CS"/>
</dbReference>
<dbReference type="Proteomes" id="UP001050691">
    <property type="component" value="Unassembled WGS sequence"/>
</dbReference>
<dbReference type="Gene3D" id="1.10.287.110">
    <property type="entry name" value="DnaJ domain"/>
    <property type="match status" value="1"/>
</dbReference>
<feature type="compositionally biased region" description="Basic and acidic residues" evidence="1">
    <location>
        <begin position="85"/>
        <end position="107"/>
    </location>
</feature>
<dbReference type="PANTHER" id="PTHR43948:SF10">
    <property type="entry name" value="MRJ, ISOFORM E"/>
    <property type="match status" value="1"/>
</dbReference>
<dbReference type="GO" id="GO:0051087">
    <property type="term" value="F:protein-folding chaperone binding"/>
    <property type="evidence" value="ECO:0007669"/>
    <property type="project" value="TreeGrafter"/>
</dbReference>
<evidence type="ECO:0000259" key="2">
    <source>
        <dbReference type="PROSITE" id="PS50076"/>
    </source>
</evidence>
<proteinExistence type="predicted"/>
<evidence type="ECO:0000313" key="3">
    <source>
        <dbReference type="EMBL" id="GJJ11065.1"/>
    </source>
</evidence>
<dbReference type="PROSITE" id="PS50076">
    <property type="entry name" value="DNAJ_2"/>
    <property type="match status" value="1"/>
</dbReference>
<feature type="region of interest" description="Disordered" evidence="1">
    <location>
        <begin position="83"/>
        <end position="107"/>
    </location>
</feature>
<dbReference type="InterPro" id="IPR036869">
    <property type="entry name" value="J_dom_sf"/>
</dbReference>
<protein>
    <recommendedName>
        <fullName evidence="2">J domain-containing protein</fullName>
    </recommendedName>
</protein>